<dbReference type="Proteomes" id="UP001549047">
    <property type="component" value="Unassembled WGS sequence"/>
</dbReference>
<evidence type="ECO:0000313" key="2">
    <source>
        <dbReference type="Proteomes" id="UP001549047"/>
    </source>
</evidence>
<organism evidence="1 2">
    <name type="scientific">Rhizobium aquaticum</name>
    <dbReference type="NCBI Taxonomy" id="1549636"/>
    <lineage>
        <taxon>Bacteria</taxon>
        <taxon>Pseudomonadati</taxon>
        <taxon>Pseudomonadota</taxon>
        <taxon>Alphaproteobacteria</taxon>
        <taxon>Hyphomicrobiales</taxon>
        <taxon>Rhizobiaceae</taxon>
        <taxon>Rhizobium/Agrobacterium group</taxon>
        <taxon>Rhizobium</taxon>
    </lineage>
</organism>
<dbReference type="RefSeq" id="WP_354555265.1">
    <property type="nucleotide sequence ID" value="NZ_JBEPMB010000001.1"/>
</dbReference>
<proteinExistence type="predicted"/>
<evidence type="ECO:0000313" key="1">
    <source>
        <dbReference type="EMBL" id="MET3612719.1"/>
    </source>
</evidence>
<name>A0ABV2IW56_9HYPH</name>
<sequence length="169" mass="19000">MTRQASKRRDGPGFLIRDIKAGDLDYLAENLRASDRAELAAASGHNDFLSRLSYSVDLSEAVKVVEAEGVPVLIFGYAPFGPDTKAVWCVGTKRVQRFTRDLVERSRRIIREWFDGNPAVQQLVNVTYAKNVLYHRWLESLGAELFAVQPLGHSGALFRPFIIRRGSHV</sequence>
<reference evidence="1 2" key="1">
    <citation type="submission" date="2024-06" db="EMBL/GenBank/DDBJ databases">
        <title>Genomic Encyclopedia of Type Strains, Phase IV (KMG-IV): sequencing the most valuable type-strain genomes for metagenomic binning, comparative biology and taxonomic classification.</title>
        <authorList>
            <person name="Goeker M."/>
        </authorList>
    </citation>
    <scope>NUCLEOTIDE SEQUENCE [LARGE SCALE GENOMIC DNA]</scope>
    <source>
        <strain evidence="1 2">DSM 29780</strain>
    </source>
</reference>
<comment type="caution">
    <text evidence="1">The sequence shown here is derived from an EMBL/GenBank/DDBJ whole genome shotgun (WGS) entry which is preliminary data.</text>
</comment>
<gene>
    <name evidence="1" type="ORF">ABID16_001024</name>
</gene>
<dbReference type="EMBL" id="JBEPMB010000001">
    <property type="protein sequence ID" value="MET3612719.1"/>
    <property type="molecule type" value="Genomic_DNA"/>
</dbReference>
<accession>A0ABV2IW56</accession>
<protein>
    <recommendedName>
        <fullName evidence="3">DUF2833 domain-containing protein</fullName>
    </recommendedName>
</protein>
<evidence type="ECO:0008006" key="3">
    <source>
        <dbReference type="Google" id="ProtNLM"/>
    </source>
</evidence>
<keyword evidence="2" id="KW-1185">Reference proteome</keyword>